<dbReference type="InterPro" id="IPR052337">
    <property type="entry name" value="SAT4-like"/>
</dbReference>
<feature type="transmembrane region" description="Helical" evidence="7">
    <location>
        <begin position="260"/>
        <end position="281"/>
    </location>
</feature>
<dbReference type="Proteomes" id="UP000070501">
    <property type="component" value="Unassembled WGS sequence"/>
</dbReference>
<organism evidence="9 10">
    <name type="scientific">Microdochium bolleyi</name>
    <dbReference type="NCBI Taxonomy" id="196109"/>
    <lineage>
        <taxon>Eukaryota</taxon>
        <taxon>Fungi</taxon>
        <taxon>Dikarya</taxon>
        <taxon>Ascomycota</taxon>
        <taxon>Pezizomycotina</taxon>
        <taxon>Sordariomycetes</taxon>
        <taxon>Xylariomycetidae</taxon>
        <taxon>Xylariales</taxon>
        <taxon>Microdochiaceae</taxon>
        <taxon>Microdochium</taxon>
    </lineage>
</organism>
<feature type="transmembrane region" description="Helical" evidence="7">
    <location>
        <begin position="54"/>
        <end position="75"/>
    </location>
</feature>
<dbReference type="GO" id="GO:0016020">
    <property type="term" value="C:membrane"/>
    <property type="evidence" value="ECO:0007669"/>
    <property type="project" value="UniProtKB-SubCell"/>
</dbReference>
<keyword evidence="4 7" id="KW-0472">Membrane</keyword>
<feature type="region of interest" description="Disordered" evidence="6">
    <location>
        <begin position="290"/>
        <end position="332"/>
    </location>
</feature>
<evidence type="ECO:0000256" key="2">
    <source>
        <dbReference type="ARBA" id="ARBA00022692"/>
    </source>
</evidence>
<comment type="similarity">
    <text evidence="5">Belongs to the SAT4 family.</text>
</comment>
<accession>A0A136JCV4</accession>
<evidence type="ECO:0000256" key="5">
    <source>
        <dbReference type="ARBA" id="ARBA00038359"/>
    </source>
</evidence>
<evidence type="ECO:0000259" key="8">
    <source>
        <dbReference type="Pfam" id="PF20684"/>
    </source>
</evidence>
<comment type="subcellular location">
    <subcellularLocation>
        <location evidence="1">Membrane</location>
        <topology evidence="1">Multi-pass membrane protein</topology>
    </subcellularLocation>
</comment>
<evidence type="ECO:0000313" key="9">
    <source>
        <dbReference type="EMBL" id="KXJ94966.1"/>
    </source>
</evidence>
<evidence type="ECO:0000256" key="1">
    <source>
        <dbReference type="ARBA" id="ARBA00004141"/>
    </source>
</evidence>
<keyword evidence="2 7" id="KW-0812">Transmembrane</keyword>
<evidence type="ECO:0000256" key="3">
    <source>
        <dbReference type="ARBA" id="ARBA00022989"/>
    </source>
</evidence>
<keyword evidence="3 7" id="KW-1133">Transmembrane helix</keyword>
<evidence type="ECO:0000256" key="4">
    <source>
        <dbReference type="ARBA" id="ARBA00023136"/>
    </source>
</evidence>
<name>A0A136JCV4_9PEZI</name>
<feature type="transmembrane region" description="Helical" evidence="7">
    <location>
        <begin position="141"/>
        <end position="162"/>
    </location>
</feature>
<dbReference type="Pfam" id="PF20684">
    <property type="entry name" value="Fung_rhodopsin"/>
    <property type="match status" value="1"/>
</dbReference>
<evidence type="ECO:0000256" key="6">
    <source>
        <dbReference type="SAM" id="MobiDB-lite"/>
    </source>
</evidence>
<dbReference type="InParanoid" id="A0A136JCV4"/>
<dbReference type="OrthoDB" id="444631at2759"/>
<reference evidence="10" key="1">
    <citation type="submission" date="2016-02" db="EMBL/GenBank/DDBJ databases">
        <title>Draft genome sequence of Microdochium bolleyi, a fungal endophyte of beachgrass.</title>
        <authorList>
            <consortium name="DOE Joint Genome Institute"/>
            <person name="David A.S."/>
            <person name="May G."/>
            <person name="Haridas S."/>
            <person name="Lim J."/>
            <person name="Wang M."/>
            <person name="Labutti K."/>
            <person name="Lipzen A."/>
            <person name="Barry K."/>
            <person name="Grigoriev I.V."/>
        </authorList>
    </citation>
    <scope>NUCLEOTIDE SEQUENCE [LARGE SCALE GENOMIC DNA]</scope>
    <source>
        <strain evidence="10">J235TASD1</strain>
    </source>
</reference>
<dbReference type="PANTHER" id="PTHR33048:SF162">
    <property type="entry name" value="SATRATOXIN BIOSYNTHESIS SC1 CLUSTER PROTEIN 4"/>
    <property type="match status" value="1"/>
</dbReference>
<sequence>MATTSDPSQLENVGTLRHAVLLAIIWSCFGCAVLIVTGRTAVRLKIAKRPSAEDYWILFALAALLALCILETIQLPSLYYMTAVLEGKVSFSMSLIAHTETYLRYQFPITCLYWTVLWSIKAGFLALYFKLFKELTVYRRVWYGLAVFTLLAYAACWASLAVSCGTLDNFFRFNQCGSEKSIWMSNFNVYLSTSVDVFTDLCIMAMPLRLIYNVRVSTGQKVGLIAVFGLGFVMIAFSIIRANQILVPKMFVNLSMLMLWSTLAATISVIVGSLPAFKVFIANRTATRRARGTNGSSSANSRQIHHQPGSFGGSGVGSGNRGSAGHYNPSGKAVPLGSMSSYKSASARYGKEGGHSTDEILKPMSSAGGDSPRCGTAGGVGGGGTGAFAGVNVERSYSITGGYRNEMGNGVAGTARPLQPAYGRAF</sequence>
<dbReference type="EMBL" id="KQ964246">
    <property type="protein sequence ID" value="KXJ94966.1"/>
    <property type="molecule type" value="Genomic_DNA"/>
</dbReference>
<proteinExistence type="inferred from homology"/>
<gene>
    <name evidence="9" type="ORF">Micbo1qcDRAFT_192136</name>
</gene>
<keyword evidence="10" id="KW-1185">Reference proteome</keyword>
<feature type="transmembrane region" description="Helical" evidence="7">
    <location>
        <begin position="112"/>
        <end position="129"/>
    </location>
</feature>
<feature type="transmembrane region" description="Helical" evidence="7">
    <location>
        <begin position="189"/>
        <end position="210"/>
    </location>
</feature>
<feature type="domain" description="Rhodopsin" evidence="8">
    <location>
        <begin position="39"/>
        <end position="281"/>
    </location>
</feature>
<feature type="transmembrane region" description="Helical" evidence="7">
    <location>
        <begin position="20"/>
        <end position="42"/>
    </location>
</feature>
<evidence type="ECO:0000256" key="7">
    <source>
        <dbReference type="SAM" id="Phobius"/>
    </source>
</evidence>
<dbReference type="PANTHER" id="PTHR33048">
    <property type="entry name" value="PTH11-LIKE INTEGRAL MEMBRANE PROTEIN (AFU_ORTHOLOGUE AFUA_5G11245)"/>
    <property type="match status" value="1"/>
</dbReference>
<feature type="compositionally biased region" description="Gly residues" evidence="6">
    <location>
        <begin position="310"/>
        <end position="322"/>
    </location>
</feature>
<dbReference type="AlphaFoldDB" id="A0A136JCV4"/>
<feature type="transmembrane region" description="Helical" evidence="7">
    <location>
        <begin position="222"/>
        <end position="240"/>
    </location>
</feature>
<protein>
    <recommendedName>
        <fullName evidence="8">Rhodopsin domain-containing protein</fullName>
    </recommendedName>
</protein>
<evidence type="ECO:0000313" key="10">
    <source>
        <dbReference type="Proteomes" id="UP000070501"/>
    </source>
</evidence>
<dbReference type="InterPro" id="IPR049326">
    <property type="entry name" value="Rhodopsin_dom_fungi"/>
</dbReference>